<proteinExistence type="predicted"/>
<keyword evidence="3" id="KW-1185">Reference proteome</keyword>
<sequence>MFGICALDRQNLFIKKELTDTETLFRLLRIARKGEGHLANDEFGRQSKEDKQKPRCPKFRNLMLYKSPTLTSEQQQLPTQMHNISSHNITQAQLSPKRIHGAMCLSGIVVFMLFFLKNSKQKKTNVTLLTMTTTVKGYYEKMLVFIAVATTTTSNGHLQRDGKHFFHYFNTVYVCLFICYSTYNNSCFVYFV</sequence>
<reference evidence="2 3" key="1">
    <citation type="journal article" date="2013" name="Curr. Biol.">
        <title>The Genome of the Foraminiferan Reticulomyxa filosa.</title>
        <authorList>
            <person name="Glockner G."/>
            <person name="Hulsmann N."/>
            <person name="Schleicher M."/>
            <person name="Noegel A.A."/>
            <person name="Eichinger L."/>
            <person name="Gallinger C."/>
            <person name="Pawlowski J."/>
            <person name="Sierra R."/>
            <person name="Euteneuer U."/>
            <person name="Pillet L."/>
            <person name="Moustafa A."/>
            <person name="Platzer M."/>
            <person name="Groth M."/>
            <person name="Szafranski K."/>
            <person name="Schliwa M."/>
        </authorList>
    </citation>
    <scope>NUCLEOTIDE SEQUENCE [LARGE SCALE GENOMIC DNA]</scope>
</reference>
<dbReference type="AlphaFoldDB" id="X6LQS9"/>
<evidence type="ECO:0000313" key="2">
    <source>
        <dbReference type="EMBL" id="ETO03492.1"/>
    </source>
</evidence>
<evidence type="ECO:0000256" key="1">
    <source>
        <dbReference type="SAM" id="Phobius"/>
    </source>
</evidence>
<protein>
    <submittedName>
        <fullName evidence="2">Uncharacterized protein</fullName>
    </submittedName>
</protein>
<dbReference type="EMBL" id="ASPP01033166">
    <property type="protein sequence ID" value="ETO03492.1"/>
    <property type="molecule type" value="Genomic_DNA"/>
</dbReference>
<gene>
    <name evidence="2" type="ORF">RFI_33914</name>
</gene>
<dbReference type="Proteomes" id="UP000023152">
    <property type="component" value="Unassembled WGS sequence"/>
</dbReference>
<keyword evidence="1" id="KW-0812">Transmembrane</keyword>
<keyword evidence="1" id="KW-0472">Membrane</keyword>
<organism evidence="2 3">
    <name type="scientific">Reticulomyxa filosa</name>
    <dbReference type="NCBI Taxonomy" id="46433"/>
    <lineage>
        <taxon>Eukaryota</taxon>
        <taxon>Sar</taxon>
        <taxon>Rhizaria</taxon>
        <taxon>Retaria</taxon>
        <taxon>Foraminifera</taxon>
        <taxon>Monothalamids</taxon>
        <taxon>Reticulomyxidae</taxon>
        <taxon>Reticulomyxa</taxon>
    </lineage>
</organism>
<feature type="transmembrane region" description="Helical" evidence="1">
    <location>
        <begin position="99"/>
        <end position="116"/>
    </location>
</feature>
<evidence type="ECO:0000313" key="3">
    <source>
        <dbReference type="Proteomes" id="UP000023152"/>
    </source>
</evidence>
<accession>X6LQS9</accession>
<feature type="transmembrane region" description="Helical" evidence="1">
    <location>
        <begin position="165"/>
        <end position="183"/>
    </location>
</feature>
<keyword evidence="1" id="KW-1133">Transmembrane helix</keyword>
<comment type="caution">
    <text evidence="2">The sequence shown here is derived from an EMBL/GenBank/DDBJ whole genome shotgun (WGS) entry which is preliminary data.</text>
</comment>
<name>X6LQS9_RETFI</name>